<evidence type="ECO:0000313" key="1">
    <source>
        <dbReference type="EMBL" id="XPM63595.1"/>
    </source>
</evidence>
<dbReference type="EMBL" id="CP182909">
    <property type="protein sequence ID" value="XPM63595.1"/>
    <property type="molecule type" value="Genomic_DNA"/>
</dbReference>
<dbReference type="Proteomes" id="UP000095472">
    <property type="component" value="Chromosome"/>
</dbReference>
<sequence length="44" mass="4900">MLQVSEVSRQLGLNPQTLYFYERIGLIPPLNARQPAIGCLASKI</sequence>
<evidence type="ECO:0000313" key="2">
    <source>
        <dbReference type="Proteomes" id="UP000095472"/>
    </source>
</evidence>
<protein>
    <submittedName>
        <fullName evidence="1">MerR family DNA-binding transcriptional regulator</fullName>
    </submittedName>
</protein>
<reference evidence="1 2" key="1">
    <citation type="journal article" date="2016" name="Genome Announc.">
        <title>Draft Genome Sequence of the Thermotolerant Cyanobacterium Desertifilum sp. IPPAS B-1220.</title>
        <authorList>
            <person name="Mironov K.S."/>
            <person name="Sinetova M.A."/>
            <person name="Bolatkhan K."/>
            <person name="Zayadan B.K."/>
            <person name="Ustinova V.V."/>
            <person name="Kupriyanova E.V."/>
            <person name="Skrypnik A.N."/>
            <person name="Gogoleva N.E."/>
            <person name="Gogolev Y.V."/>
            <person name="Los D.A."/>
        </authorList>
    </citation>
    <scope>NUCLEOTIDE SEQUENCE [LARGE SCALE GENOMIC DNA]</scope>
    <source>
        <strain evidence="1 2">IPPAS B-1220</strain>
    </source>
</reference>
<keyword evidence="1" id="KW-0238">DNA-binding</keyword>
<name>A0ACD5GS29_9CYAN</name>
<organism evidence="1 2">
    <name type="scientific">Desertifilum tharense IPPAS B-1220</name>
    <dbReference type="NCBI Taxonomy" id="1781255"/>
    <lineage>
        <taxon>Bacteria</taxon>
        <taxon>Bacillati</taxon>
        <taxon>Cyanobacteriota</taxon>
        <taxon>Cyanophyceae</taxon>
        <taxon>Desertifilales</taxon>
        <taxon>Desertifilaceae</taxon>
        <taxon>Desertifilum</taxon>
    </lineage>
</organism>
<accession>A0ACD5GS29</accession>
<keyword evidence="2" id="KW-1185">Reference proteome</keyword>
<proteinExistence type="predicted"/>
<gene>
    <name evidence="1" type="ORF">BH720_030720</name>
</gene>